<reference evidence="3" key="1">
    <citation type="journal article" date="2018" name="Data Brief">
        <title>Genome sequence data from 17 accessions of Ensete ventricosum, a staple food crop for millions in Ethiopia.</title>
        <authorList>
            <person name="Yemataw Z."/>
            <person name="Muzemil S."/>
            <person name="Ambachew D."/>
            <person name="Tripathi L."/>
            <person name="Tesfaye K."/>
            <person name="Chala A."/>
            <person name="Farbos A."/>
            <person name="O'Neill P."/>
            <person name="Moore K."/>
            <person name="Grant M."/>
            <person name="Studholme D.J."/>
        </authorList>
    </citation>
    <scope>NUCLEOTIDE SEQUENCE [LARGE SCALE GENOMIC DNA]</scope>
    <source>
        <tissue evidence="3">Leaf</tissue>
    </source>
</reference>
<gene>
    <name evidence="3" type="ORF">BHM03_00037534</name>
</gene>
<organism evidence="3">
    <name type="scientific">Ensete ventricosum</name>
    <name type="common">Abyssinian banana</name>
    <name type="synonym">Musa ensete</name>
    <dbReference type="NCBI Taxonomy" id="4639"/>
    <lineage>
        <taxon>Eukaryota</taxon>
        <taxon>Viridiplantae</taxon>
        <taxon>Streptophyta</taxon>
        <taxon>Embryophyta</taxon>
        <taxon>Tracheophyta</taxon>
        <taxon>Spermatophyta</taxon>
        <taxon>Magnoliopsida</taxon>
        <taxon>Liliopsida</taxon>
        <taxon>Zingiberales</taxon>
        <taxon>Musaceae</taxon>
        <taxon>Ensete</taxon>
    </lineage>
</organism>
<evidence type="ECO:0000256" key="1">
    <source>
        <dbReference type="SAM" id="MobiDB-lite"/>
    </source>
</evidence>
<dbReference type="AlphaFoldDB" id="A0A445MJP9"/>
<keyword evidence="2" id="KW-0812">Transmembrane</keyword>
<dbReference type="EMBL" id="KV876264">
    <property type="protein sequence ID" value="RZR74490.1"/>
    <property type="molecule type" value="Genomic_DNA"/>
</dbReference>
<keyword evidence="2" id="KW-0472">Membrane</keyword>
<feature type="transmembrane region" description="Helical" evidence="2">
    <location>
        <begin position="75"/>
        <end position="95"/>
    </location>
</feature>
<protein>
    <submittedName>
        <fullName evidence="3">Uncharacterized protein</fullName>
    </submittedName>
</protein>
<feature type="region of interest" description="Disordered" evidence="1">
    <location>
        <begin position="19"/>
        <end position="47"/>
    </location>
</feature>
<name>A0A445MJP9_ENSVE</name>
<keyword evidence="2" id="KW-1133">Transmembrane helix</keyword>
<sequence length="96" mass="10392">MKEVRSLKFDLERALVKGGEAEDLSSTSEDRVGKDRDPLPRSSGSGLSTYKRILHGARGVYRVLRAQAGRSGSRVVALRWSLLPVLGGVATAWGLL</sequence>
<evidence type="ECO:0000256" key="2">
    <source>
        <dbReference type="SAM" id="Phobius"/>
    </source>
</evidence>
<evidence type="ECO:0000313" key="3">
    <source>
        <dbReference type="EMBL" id="RZR74490.1"/>
    </source>
</evidence>
<proteinExistence type="predicted"/>
<feature type="compositionally biased region" description="Basic and acidic residues" evidence="1">
    <location>
        <begin position="28"/>
        <end position="39"/>
    </location>
</feature>
<dbReference type="Proteomes" id="UP000290560">
    <property type="component" value="Unassembled WGS sequence"/>
</dbReference>
<accession>A0A445MJP9</accession>